<dbReference type="STRING" id="134849.SAMN05443668_13610"/>
<evidence type="ECO:0000313" key="2">
    <source>
        <dbReference type="Proteomes" id="UP000184440"/>
    </source>
</evidence>
<keyword evidence="2" id="KW-1185">Reference proteome</keyword>
<proteinExistence type="predicted"/>
<evidence type="ECO:0000313" key="1">
    <source>
        <dbReference type="EMBL" id="SHN48192.1"/>
    </source>
</evidence>
<protein>
    <submittedName>
        <fullName evidence="1">Uncharacterized protein</fullName>
    </submittedName>
</protein>
<dbReference type="EMBL" id="FRCS01000036">
    <property type="protein sequence ID" value="SHN48192.1"/>
    <property type="molecule type" value="Genomic_DNA"/>
</dbReference>
<sequence>MLTNVFTTSRENAITSITGAEIERAADRRCREMHPGRYGKATGGHQHPNGPCGECLHVAREADAAIAAEFDLPAEIEPSVGYVDVVAVERATAGEKLPLTPTELVESVYLMRADGLAPEIMARRLHLPEITLEALDLVLGVVEAIAAPLTAATGRSTSAPTLTAVPADVAA</sequence>
<dbReference type="AlphaFoldDB" id="A0A1M7RQ33"/>
<accession>A0A1M7RQ33</accession>
<reference evidence="1 2" key="1">
    <citation type="submission" date="2016-11" db="EMBL/GenBank/DDBJ databases">
        <authorList>
            <person name="Jaros S."/>
            <person name="Januszkiewicz K."/>
            <person name="Wedrychowicz H."/>
        </authorList>
    </citation>
    <scope>NUCLEOTIDE SEQUENCE [LARGE SCALE GENOMIC DNA]</scope>
    <source>
        <strain evidence="1 2">DSM 46144</strain>
    </source>
</reference>
<gene>
    <name evidence="1" type="ORF">SAMN05443668_13610</name>
</gene>
<dbReference type="Proteomes" id="UP000184440">
    <property type="component" value="Unassembled WGS sequence"/>
</dbReference>
<organism evidence="1 2">
    <name type="scientific">Cryptosporangium aurantiacum</name>
    <dbReference type="NCBI Taxonomy" id="134849"/>
    <lineage>
        <taxon>Bacteria</taxon>
        <taxon>Bacillati</taxon>
        <taxon>Actinomycetota</taxon>
        <taxon>Actinomycetes</taxon>
        <taxon>Cryptosporangiales</taxon>
        <taxon>Cryptosporangiaceae</taxon>
        <taxon>Cryptosporangium</taxon>
    </lineage>
</organism>
<name>A0A1M7RQ33_9ACTN</name>